<dbReference type="Gene3D" id="3.30.160.150">
    <property type="entry name" value="Lipoprotein like domain"/>
    <property type="match status" value="1"/>
</dbReference>
<sequence length="251" mass="28505">MDPERHRVIKFIMRSLFKIFFLGMIVLNTSCGFHRYSNALVPNELRQITLDTKDPYGSLSRSIRKQLHLVGITIIDPKRIEYSVKKVLNRTKSSMVNEYNGIDIQSNNSDNIPSLRISSSNDPEATVSIFRDGKTAESQIILQVSAELSLGAQKLHTLNVYVYRSFFNNPLKALAKDAEQEIICQEMCDQAAKQLVHKLLFVYADKFQKNKNKVNIKTSAPELHSINNQNLVKNNHTEITGSPNNKIGSIR</sequence>
<accession>A0A8E4EYV5</accession>
<evidence type="ECO:0000256" key="3">
    <source>
        <dbReference type="ARBA" id="ARBA00023139"/>
    </source>
</evidence>
<evidence type="ECO:0000256" key="1">
    <source>
        <dbReference type="ARBA" id="ARBA00022729"/>
    </source>
</evidence>
<dbReference type="PANTHER" id="PTHR38098">
    <property type="entry name" value="LPS-ASSEMBLY LIPOPROTEIN LPTE"/>
    <property type="match status" value="1"/>
</dbReference>
<dbReference type="GO" id="GO:0009279">
    <property type="term" value="C:cell outer membrane"/>
    <property type="evidence" value="ECO:0007669"/>
    <property type="project" value="UniProtKB-UniRule"/>
</dbReference>
<evidence type="ECO:0000256" key="4">
    <source>
        <dbReference type="ARBA" id="ARBA00023237"/>
    </source>
</evidence>
<dbReference type="PANTHER" id="PTHR38098:SF1">
    <property type="entry name" value="LPS-ASSEMBLY LIPOPROTEIN LPTE"/>
    <property type="match status" value="1"/>
</dbReference>
<dbReference type="Pfam" id="PF04390">
    <property type="entry name" value="LptE"/>
    <property type="match status" value="1"/>
</dbReference>
<evidence type="ECO:0000313" key="8">
    <source>
        <dbReference type="Proteomes" id="UP000683585"/>
    </source>
</evidence>
<keyword evidence="2 6" id="KW-0472">Membrane</keyword>
<dbReference type="HAMAP" id="MF_01186">
    <property type="entry name" value="LPS_assembly_LptE"/>
    <property type="match status" value="1"/>
</dbReference>
<dbReference type="EMBL" id="LR890047">
    <property type="protein sequence ID" value="CAD6510968.1"/>
    <property type="molecule type" value="Genomic_DNA"/>
</dbReference>
<organism evidence="7 8">
    <name type="scientific">Candidatus Profftia tarda</name>
    <dbReference type="NCBI Taxonomy" id="1177216"/>
    <lineage>
        <taxon>Bacteria</taxon>
        <taxon>Pseudomonadati</taxon>
        <taxon>Pseudomonadota</taxon>
        <taxon>Gammaproteobacteria</taxon>
        <taxon>Enterobacterales</taxon>
        <taxon>Enterobacteriaceae</taxon>
        <taxon>Candidatus Profftia</taxon>
    </lineage>
</organism>
<comment type="subunit">
    <text evidence="6">Component of the lipopolysaccharide transport and assembly complex. Interacts with LptD.</text>
</comment>
<name>A0A8E4EYV5_9ENTR</name>
<dbReference type="AlphaFoldDB" id="A0A8E4EYV5"/>
<evidence type="ECO:0000256" key="6">
    <source>
        <dbReference type="HAMAP-Rule" id="MF_01186"/>
    </source>
</evidence>
<evidence type="ECO:0000313" key="7">
    <source>
        <dbReference type="EMBL" id="CAD6510968.1"/>
    </source>
</evidence>
<dbReference type="GO" id="GO:0043165">
    <property type="term" value="P:Gram-negative-bacterium-type cell outer membrane assembly"/>
    <property type="evidence" value="ECO:0007669"/>
    <property type="project" value="UniProtKB-UniRule"/>
</dbReference>
<keyword evidence="4 6" id="KW-0998">Cell outer membrane</keyword>
<gene>
    <name evidence="6 7" type="primary">lptE</name>
    <name evidence="7" type="ORF">PROFFT_A_04330</name>
</gene>
<dbReference type="GO" id="GO:0015920">
    <property type="term" value="P:lipopolysaccharide transport"/>
    <property type="evidence" value="ECO:0007669"/>
    <property type="project" value="TreeGrafter"/>
</dbReference>
<comment type="similarity">
    <text evidence="6">Belongs to the LptE lipoprotein family.</text>
</comment>
<keyword evidence="3" id="KW-0564">Palmitate</keyword>
<evidence type="ECO:0000256" key="2">
    <source>
        <dbReference type="ARBA" id="ARBA00023136"/>
    </source>
</evidence>
<evidence type="ECO:0000256" key="5">
    <source>
        <dbReference type="ARBA" id="ARBA00023288"/>
    </source>
</evidence>
<dbReference type="GO" id="GO:1990351">
    <property type="term" value="C:transporter complex"/>
    <property type="evidence" value="ECO:0007669"/>
    <property type="project" value="TreeGrafter"/>
</dbReference>
<proteinExistence type="inferred from homology"/>
<reference evidence="7" key="1">
    <citation type="submission" date="2020-10" db="EMBL/GenBank/DDBJ databases">
        <authorList>
            <person name="Szabo G."/>
        </authorList>
    </citation>
    <scope>NUCLEOTIDE SEQUENCE</scope>
    <source>
        <strain evidence="7">PROFFT</strain>
    </source>
</reference>
<keyword evidence="5 7" id="KW-0449">Lipoprotein</keyword>
<dbReference type="InterPro" id="IPR007485">
    <property type="entry name" value="LPS_assembly_LptE"/>
</dbReference>
<comment type="function">
    <text evidence="6">Together with LptD, is involved in the assembly of lipopolysaccharide (LPS) at the surface of the outer membrane. Required for the proper assembly of LptD. Binds LPS and may serve as the LPS recognition site at the outer membrane.</text>
</comment>
<protein>
    <recommendedName>
        <fullName evidence="6">LPS-assembly lipoprotein LptE</fullName>
    </recommendedName>
</protein>
<dbReference type="Proteomes" id="UP000683585">
    <property type="component" value="Chromosome"/>
</dbReference>
<keyword evidence="1" id="KW-0732">Signal</keyword>
<keyword evidence="8" id="KW-1185">Reference proteome</keyword>
<dbReference type="GO" id="GO:0001530">
    <property type="term" value="F:lipopolysaccharide binding"/>
    <property type="evidence" value="ECO:0007669"/>
    <property type="project" value="TreeGrafter"/>
</dbReference>
<dbReference type="KEGG" id="ptf:PROFFT_A_04330"/>